<organism evidence="3 4">
    <name type="scientific">Caldimonas thermodepolymerans</name>
    <dbReference type="NCBI Taxonomy" id="215580"/>
    <lineage>
        <taxon>Bacteria</taxon>
        <taxon>Pseudomonadati</taxon>
        <taxon>Pseudomonadota</taxon>
        <taxon>Betaproteobacteria</taxon>
        <taxon>Burkholderiales</taxon>
        <taxon>Sphaerotilaceae</taxon>
        <taxon>Caldimonas</taxon>
    </lineage>
</organism>
<dbReference type="Proteomes" id="UP000294772">
    <property type="component" value="Unassembled WGS sequence"/>
</dbReference>
<dbReference type="RefSeq" id="WP_132764035.1">
    <property type="nucleotide sequence ID" value="NZ_CALFFA010000017.1"/>
</dbReference>
<evidence type="ECO:0000313" key="3">
    <source>
        <dbReference type="EMBL" id="TCP09055.1"/>
    </source>
</evidence>
<sequence length="110" mass="11706">MSASADLPSFARRTRHGLELDVSVIPNAKRTEVVGLHDGALRVRLHAPPVDGKANEALIRWLAEQLGVARASLSLLRGQTARRKTVSLATDASDARLVALLARLAPPAEG</sequence>
<dbReference type="EMBL" id="SLXF01000002">
    <property type="protein sequence ID" value="TCP09055.1"/>
    <property type="molecule type" value="Genomic_DNA"/>
</dbReference>
<name>A0AA46HXA8_9BURK</name>
<comment type="caution">
    <text evidence="3">The sequence shown here is derived from an EMBL/GenBank/DDBJ whole genome shotgun (WGS) entry which is preliminary data.</text>
</comment>
<evidence type="ECO:0000256" key="1">
    <source>
        <dbReference type="ARBA" id="ARBA00010364"/>
    </source>
</evidence>
<protein>
    <recommendedName>
        <fullName evidence="2">UPF0235 protein EV676_102568</fullName>
    </recommendedName>
</protein>
<dbReference type="InterPro" id="IPR036591">
    <property type="entry name" value="YggU-like_sf"/>
</dbReference>
<proteinExistence type="inferred from homology"/>
<comment type="similarity">
    <text evidence="1 2">Belongs to the UPF0235 family.</text>
</comment>
<dbReference type="Pfam" id="PF02594">
    <property type="entry name" value="DUF167"/>
    <property type="match status" value="1"/>
</dbReference>
<dbReference type="HAMAP" id="MF_00634">
    <property type="entry name" value="UPF0235"/>
    <property type="match status" value="1"/>
</dbReference>
<evidence type="ECO:0000256" key="2">
    <source>
        <dbReference type="HAMAP-Rule" id="MF_00634"/>
    </source>
</evidence>
<dbReference type="InterPro" id="IPR003746">
    <property type="entry name" value="DUF167"/>
</dbReference>
<accession>A0AA46HXA8</accession>
<dbReference type="PANTHER" id="PTHR13420:SF7">
    <property type="entry name" value="UPF0235 PROTEIN C15ORF40"/>
    <property type="match status" value="1"/>
</dbReference>
<evidence type="ECO:0000313" key="4">
    <source>
        <dbReference type="Proteomes" id="UP000294772"/>
    </source>
</evidence>
<dbReference type="NCBIfam" id="TIGR00251">
    <property type="entry name" value="DUF167 family protein"/>
    <property type="match status" value="1"/>
</dbReference>
<dbReference type="Gene3D" id="3.30.1200.10">
    <property type="entry name" value="YggU-like"/>
    <property type="match status" value="1"/>
</dbReference>
<reference evidence="3 4" key="1">
    <citation type="submission" date="2019-03" db="EMBL/GenBank/DDBJ databases">
        <title>Genomic Encyclopedia of Type Strains, Phase IV (KMG-IV): sequencing the most valuable type-strain genomes for metagenomic binning, comparative biology and taxonomic classification.</title>
        <authorList>
            <person name="Goeker M."/>
        </authorList>
    </citation>
    <scope>NUCLEOTIDE SEQUENCE [LARGE SCALE GENOMIC DNA]</scope>
    <source>
        <strain evidence="3 4">DSM 15264</strain>
    </source>
</reference>
<dbReference type="AlphaFoldDB" id="A0AA46HXA8"/>
<dbReference type="SUPFAM" id="SSF69786">
    <property type="entry name" value="YggU-like"/>
    <property type="match status" value="1"/>
</dbReference>
<dbReference type="PANTHER" id="PTHR13420">
    <property type="entry name" value="UPF0235 PROTEIN C15ORF40"/>
    <property type="match status" value="1"/>
</dbReference>
<dbReference type="GO" id="GO:0005737">
    <property type="term" value="C:cytoplasm"/>
    <property type="evidence" value="ECO:0007669"/>
    <property type="project" value="TreeGrafter"/>
</dbReference>
<gene>
    <name evidence="3" type="ORF">EV676_102568</name>
</gene>
<dbReference type="SMART" id="SM01152">
    <property type="entry name" value="DUF167"/>
    <property type="match status" value="1"/>
</dbReference>